<dbReference type="Pfam" id="PF00534">
    <property type="entry name" value="Glycos_transf_1"/>
    <property type="match status" value="1"/>
</dbReference>
<gene>
    <name evidence="3" type="ORF">J2Z20_001114</name>
</gene>
<dbReference type="InterPro" id="IPR050194">
    <property type="entry name" value="Glycosyltransferase_grp1"/>
</dbReference>
<dbReference type="EMBL" id="JAGGKP010000001">
    <property type="protein sequence ID" value="MBP1936253.1"/>
    <property type="molecule type" value="Genomic_DNA"/>
</dbReference>
<evidence type="ECO:0000313" key="3">
    <source>
        <dbReference type="EMBL" id="MBP1936253.1"/>
    </source>
</evidence>
<evidence type="ECO:0000259" key="2">
    <source>
        <dbReference type="Pfam" id="PF13439"/>
    </source>
</evidence>
<dbReference type="PANTHER" id="PTHR45947">
    <property type="entry name" value="SULFOQUINOVOSYL TRANSFERASE SQD2"/>
    <property type="match status" value="1"/>
</dbReference>
<dbReference type="CDD" id="cd03801">
    <property type="entry name" value="GT4_PimA-like"/>
    <property type="match status" value="1"/>
</dbReference>
<organism evidence="3 4">
    <name type="scientific">Paenibacillus sediminis</name>
    <dbReference type="NCBI Taxonomy" id="664909"/>
    <lineage>
        <taxon>Bacteria</taxon>
        <taxon>Bacillati</taxon>
        <taxon>Bacillota</taxon>
        <taxon>Bacilli</taxon>
        <taxon>Bacillales</taxon>
        <taxon>Paenibacillaceae</taxon>
        <taxon>Paenibacillus</taxon>
    </lineage>
</organism>
<dbReference type="Proteomes" id="UP001519273">
    <property type="component" value="Unassembled WGS sequence"/>
</dbReference>
<dbReference type="RefSeq" id="WP_209846246.1">
    <property type="nucleotide sequence ID" value="NZ_CBCRVE010000002.1"/>
</dbReference>
<evidence type="ECO:0000259" key="1">
    <source>
        <dbReference type="Pfam" id="PF00534"/>
    </source>
</evidence>
<proteinExistence type="predicted"/>
<dbReference type="Gene3D" id="3.40.50.2000">
    <property type="entry name" value="Glycogen Phosphorylase B"/>
    <property type="match status" value="2"/>
</dbReference>
<keyword evidence="4" id="KW-1185">Reference proteome</keyword>
<feature type="domain" description="Glycosyltransferase subfamily 4-like N-terminal" evidence="2">
    <location>
        <begin position="16"/>
        <end position="205"/>
    </location>
</feature>
<accession>A0ABS4H154</accession>
<dbReference type="InterPro" id="IPR001296">
    <property type="entry name" value="Glyco_trans_1"/>
</dbReference>
<sequence>MRILLACYFYLPSTAGLWPYVRELKQALERAGHEVDIFTHHPDVLKYYIINNGNYLMKYKVKYQVQEKLNPLYDRYFPGLDPQVKDYEYERISFEVAAACFDLWKYDLIHTQDVISTRAMLHVKPKHIPLIATIHGAFANEQLLQGEIKGKDTIRWHYAYTRDYVGSISSDYIIVPSNWLKKILVDEYKVPSEKIEVVPYGIDFEAFTNRMEKDSLLGPPHNKTIIACTARLSAEKGHKYLLGALAKLKQERDDWVCWLIGDGVLREELELQAKKLNLDQNVLFMGKQNNVPALLKLVDICLLPSIQDNLPFAVMEAQLAGKPIIVTDAGGLPEMVQHRVTGLVAKIGNSESLYQNIKEIMGNKTLQKTLSNNGREFGINQWPIEKMITRLFNIYEKIFYTKNKGTLITHTKSKETNSPLISEQLYELPTPFDFHDYGNLWQRMLPKLPKEYSLLDQNFIEVLKTYKNYSS</sequence>
<evidence type="ECO:0000313" key="4">
    <source>
        <dbReference type="Proteomes" id="UP001519273"/>
    </source>
</evidence>
<dbReference type="InterPro" id="IPR028098">
    <property type="entry name" value="Glyco_trans_4-like_N"/>
</dbReference>
<feature type="domain" description="Glycosyl transferase family 1" evidence="1">
    <location>
        <begin position="217"/>
        <end position="376"/>
    </location>
</feature>
<protein>
    <submittedName>
        <fullName evidence="3">Glycosyltransferase involved in cell wall biosynthesis</fullName>
    </submittedName>
</protein>
<reference evidence="3 4" key="1">
    <citation type="submission" date="2021-03" db="EMBL/GenBank/DDBJ databases">
        <title>Genomic Encyclopedia of Type Strains, Phase IV (KMG-IV): sequencing the most valuable type-strain genomes for metagenomic binning, comparative biology and taxonomic classification.</title>
        <authorList>
            <person name="Goeker M."/>
        </authorList>
    </citation>
    <scope>NUCLEOTIDE SEQUENCE [LARGE SCALE GENOMIC DNA]</scope>
    <source>
        <strain evidence="3 4">DSM 23491</strain>
    </source>
</reference>
<name>A0ABS4H154_9BACL</name>
<dbReference type="SUPFAM" id="SSF53756">
    <property type="entry name" value="UDP-Glycosyltransferase/glycogen phosphorylase"/>
    <property type="match status" value="1"/>
</dbReference>
<dbReference type="PANTHER" id="PTHR45947:SF3">
    <property type="entry name" value="SULFOQUINOVOSYL TRANSFERASE SQD2"/>
    <property type="match status" value="1"/>
</dbReference>
<comment type="caution">
    <text evidence="3">The sequence shown here is derived from an EMBL/GenBank/DDBJ whole genome shotgun (WGS) entry which is preliminary data.</text>
</comment>
<dbReference type="Pfam" id="PF13439">
    <property type="entry name" value="Glyco_transf_4"/>
    <property type="match status" value="1"/>
</dbReference>